<reference evidence="9" key="1">
    <citation type="journal article" date="2022" name="IScience">
        <title>Evolution of zygomycete secretomes and the origins of terrestrial fungal ecologies.</title>
        <authorList>
            <person name="Chang Y."/>
            <person name="Wang Y."/>
            <person name="Mondo S."/>
            <person name="Ahrendt S."/>
            <person name="Andreopoulos W."/>
            <person name="Barry K."/>
            <person name="Beard J."/>
            <person name="Benny G.L."/>
            <person name="Blankenship S."/>
            <person name="Bonito G."/>
            <person name="Cuomo C."/>
            <person name="Desiro A."/>
            <person name="Gervers K.A."/>
            <person name="Hundley H."/>
            <person name="Kuo A."/>
            <person name="LaButti K."/>
            <person name="Lang B.F."/>
            <person name="Lipzen A."/>
            <person name="O'Donnell K."/>
            <person name="Pangilinan J."/>
            <person name="Reynolds N."/>
            <person name="Sandor L."/>
            <person name="Smith M.E."/>
            <person name="Tsang A."/>
            <person name="Grigoriev I.V."/>
            <person name="Stajich J.E."/>
            <person name="Spatafora J.W."/>
        </authorList>
    </citation>
    <scope>NUCLEOTIDE SEQUENCE</scope>
    <source>
        <strain evidence="9">RSA 2281</strain>
    </source>
</reference>
<dbReference type="Gene3D" id="1.10.510.10">
    <property type="entry name" value="Transferase(Phosphotransferase) domain 1"/>
    <property type="match status" value="1"/>
</dbReference>
<evidence type="ECO:0000256" key="5">
    <source>
        <dbReference type="ARBA" id="ARBA00022840"/>
    </source>
</evidence>
<dbReference type="Pfam" id="PF00069">
    <property type="entry name" value="Pkinase"/>
    <property type="match status" value="1"/>
</dbReference>
<dbReference type="GO" id="GO:0005634">
    <property type="term" value="C:nucleus"/>
    <property type="evidence" value="ECO:0007669"/>
    <property type="project" value="TreeGrafter"/>
</dbReference>
<feature type="non-terminal residue" evidence="9">
    <location>
        <position position="1"/>
    </location>
</feature>
<accession>A0AAD5JXN1</accession>
<dbReference type="PANTHER" id="PTHR24345:SF91">
    <property type="entry name" value="SERINE_THREONINE-PROTEIN KINASE PLK4"/>
    <property type="match status" value="1"/>
</dbReference>
<evidence type="ECO:0000256" key="1">
    <source>
        <dbReference type="ARBA" id="ARBA00022527"/>
    </source>
</evidence>
<evidence type="ECO:0000259" key="8">
    <source>
        <dbReference type="PROSITE" id="PS50011"/>
    </source>
</evidence>
<evidence type="ECO:0000313" key="9">
    <source>
        <dbReference type="EMBL" id="KAI9259467.1"/>
    </source>
</evidence>
<dbReference type="GO" id="GO:0004674">
    <property type="term" value="F:protein serine/threonine kinase activity"/>
    <property type="evidence" value="ECO:0007669"/>
    <property type="project" value="UniProtKB-KW"/>
</dbReference>
<evidence type="ECO:0000313" key="10">
    <source>
        <dbReference type="Proteomes" id="UP001209540"/>
    </source>
</evidence>
<keyword evidence="2" id="KW-0808">Transferase</keyword>
<dbReference type="EMBL" id="JAIXMP010000017">
    <property type="protein sequence ID" value="KAI9259467.1"/>
    <property type="molecule type" value="Genomic_DNA"/>
</dbReference>
<evidence type="ECO:0000256" key="2">
    <source>
        <dbReference type="ARBA" id="ARBA00022679"/>
    </source>
</evidence>
<protein>
    <submittedName>
        <fullName evidence="9">Kinase-like domain-containing protein</fullName>
    </submittedName>
</protein>
<dbReference type="PROSITE" id="PS00107">
    <property type="entry name" value="PROTEIN_KINASE_ATP"/>
    <property type="match status" value="1"/>
</dbReference>
<evidence type="ECO:0000256" key="3">
    <source>
        <dbReference type="ARBA" id="ARBA00022741"/>
    </source>
</evidence>
<evidence type="ECO:0000256" key="7">
    <source>
        <dbReference type="RuleBase" id="RU000304"/>
    </source>
</evidence>
<comment type="caution">
    <text evidence="9">The sequence shown here is derived from an EMBL/GenBank/DDBJ whole genome shotgun (WGS) entry which is preliminary data.</text>
</comment>
<dbReference type="SUPFAM" id="SSF56112">
    <property type="entry name" value="Protein kinase-like (PK-like)"/>
    <property type="match status" value="1"/>
</dbReference>
<feature type="binding site" evidence="6">
    <location>
        <position position="30"/>
    </location>
    <ligand>
        <name>ATP</name>
        <dbReference type="ChEBI" id="CHEBI:30616"/>
    </ligand>
</feature>
<keyword evidence="10" id="KW-1185">Reference proteome</keyword>
<reference evidence="9" key="2">
    <citation type="submission" date="2023-02" db="EMBL/GenBank/DDBJ databases">
        <authorList>
            <consortium name="DOE Joint Genome Institute"/>
            <person name="Mondo S.J."/>
            <person name="Chang Y."/>
            <person name="Wang Y."/>
            <person name="Ahrendt S."/>
            <person name="Andreopoulos W."/>
            <person name="Barry K."/>
            <person name="Beard J."/>
            <person name="Benny G.L."/>
            <person name="Blankenship S."/>
            <person name="Bonito G."/>
            <person name="Cuomo C."/>
            <person name="Desiro A."/>
            <person name="Gervers K.A."/>
            <person name="Hundley H."/>
            <person name="Kuo A."/>
            <person name="LaButti K."/>
            <person name="Lang B.F."/>
            <person name="Lipzen A."/>
            <person name="O'Donnell K."/>
            <person name="Pangilinan J."/>
            <person name="Reynolds N."/>
            <person name="Sandor L."/>
            <person name="Smith M.W."/>
            <person name="Tsang A."/>
            <person name="Grigoriev I.V."/>
            <person name="Stajich J.E."/>
            <person name="Spatafora J.W."/>
        </authorList>
    </citation>
    <scope>NUCLEOTIDE SEQUENCE</scope>
    <source>
        <strain evidence="9">RSA 2281</strain>
    </source>
</reference>
<dbReference type="InterPro" id="IPR008271">
    <property type="entry name" value="Ser/Thr_kinase_AS"/>
</dbReference>
<dbReference type="InterPro" id="IPR017441">
    <property type="entry name" value="Protein_kinase_ATP_BS"/>
</dbReference>
<dbReference type="PROSITE" id="PS50011">
    <property type="entry name" value="PROTEIN_KINASE_DOM"/>
    <property type="match status" value="1"/>
</dbReference>
<evidence type="ECO:0000256" key="4">
    <source>
        <dbReference type="ARBA" id="ARBA00022777"/>
    </source>
</evidence>
<name>A0AAD5JXN1_9FUNG</name>
<dbReference type="PROSITE" id="PS00108">
    <property type="entry name" value="PROTEIN_KINASE_ST"/>
    <property type="match status" value="1"/>
</dbReference>
<gene>
    <name evidence="9" type="ORF">BDA99DRAFT_417992</name>
</gene>
<dbReference type="SMART" id="SM00220">
    <property type="entry name" value="S_TKc"/>
    <property type="match status" value="1"/>
</dbReference>
<dbReference type="InterPro" id="IPR011009">
    <property type="entry name" value="Kinase-like_dom_sf"/>
</dbReference>
<organism evidence="9 10">
    <name type="scientific">Phascolomyces articulosus</name>
    <dbReference type="NCBI Taxonomy" id="60185"/>
    <lineage>
        <taxon>Eukaryota</taxon>
        <taxon>Fungi</taxon>
        <taxon>Fungi incertae sedis</taxon>
        <taxon>Mucoromycota</taxon>
        <taxon>Mucoromycotina</taxon>
        <taxon>Mucoromycetes</taxon>
        <taxon>Mucorales</taxon>
        <taxon>Lichtheimiaceae</taxon>
        <taxon>Phascolomyces</taxon>
    </lineage>
</organism>
<sequence length="265" mass="29883">IQLISVLGFGAYGIVYQGRHAKTGKIYAVKLLSQKKERFSEIELHRRLSNHRSILTFDKVVQHGDWTFLVLEYAPEGDLFSAITQPASPIVGNNDAIRHIFLQIVDAVQYCHRHGIAHRDLKPENILMFPNWQVKLADFGLATTQTVSADFGCGSVFYFSPESQGGFIRNNTRMKGYGTQQNDVWSLGVILINLAAGRNPWKQATVNDPAFAAYVRKPSQFFKGILPCISTELNSILERIFCLDPALRISLPELRLRILQCKSFT</sequence>
<dbReference type="Proteomes" id="UP001209540">
    <property type="component" value="Unassembled WGS sequence"/>
</dbReference>
<keyword evidence="5 6" id="KW-0067">ATP-binding</keyword>
<feature type="non-terminal residue" evidence="9">
    <location>
        <position position="265"/>
    </location>
</feature>
<dbReference type="AlphaFoldDB" id="A0AAD5JXN1"/>
<feature type="domain" description="Protein kinase" evidence="8">
    <location>
        <begin position="1"/>
        <end position="265"/>
    </location>
</feature>
<keyword evidence="3 6" id="KW-0547">Nucleotide-binding</keyword>
<keyword evidence="4 9" id="KW-0418">Kinase</keyword>
<dbReference type="InterPro" id="IPR000719">
    <property type="entry name" value="Prot_kinase_dom"/>
</dbReference>
<dbReference type="PANTHER" id="PTHR24345">
    <property type="entry name" value="SERINE/THREONINE-PROTEIN KINASE PLK"/>
    <property type="match status" value="1"/>
</dbReference>
<keyword evidence="1 7" id="KW-0723">Serine/threonine-protein kinase</keyword>
<dbReference type="GO" id="GO:0005524">
    <property type="term" value="F:ATP binding"/>
    <property type="evidence" value="ECO:0007669"/>
    <property type="project" value="UniProtKB-UniRule"/>
</dbReference>
<proteinExistence type="inferred from homology"/>
<evidence type="ECO:0000256" key="6">
    <source>
        <dbReference type="PROSITE-ProRule" id="PRU10141"/>
    </source>
</evidence>
<comment type="similarity">
    <text evidence="7">Belongs to the protein kinase superfamily.</text>
</comment>